<protein>
    <submittedName>
        <fullName evidence="7">Mitogen-activated protein kinase kinase kinase 3</fullName>
    </submittedName>
</protein>
<dbReference type="InterPro" id="IPR050538">
    <property type="entry name" value="MAP_kinase_kinase_kinase"/>
</dbReference>
<dbReference type="GO" id="GO:0005737">
    <property type="term" value="C:cytoplasm"/>
    <property type="evidence" value="ECO:0007669"/>
    <property type="project" value="TreeGrafter"/>
</dbReference>
<keyword evidence="4 7" id="KW-0418">Kinase</keyword>
<dbReference type="PANTHER" id="PTHR48016">
    <property type="entry name" value="MAP KINASE KINASE KINASE SSK2-RELATED-RELATED"/>
    <property type="match status" value="1"/>
</dbReference>
<gene>
    <name evidence="7" type="ORF">D0Y65_048600</name>
</gene>
<evidence type="ECO:0000259" key="6">
    <source>
        <dbReference type="PROSITE" id="PS50011"/>
    </source>
</evidence>
<evidence type="ECO:0000256" key="4">
    <source>
        <dbReference type="ARBA" id="ARBA00022777"/>
    </source>
</evidence>
<keyword evidence="3" id="KW-0547">Nucleotide-binding</keyword>
<evidence type="ECO:0000256" key="2">
    <source>
        <dbReference type="ARBA" id="ARBA00022679"/>
    </source>
</evidence>
<proteinExistence type="inferred from homology"/>
<evidence type="ECO:0000256" key="5">
    <source>
        <dbReference type="ARBA" id="ARBA00022840"/>
    </source>
</evidence>
<dbReference type="SUPFAM" id="SSF56112">
    <property type="entry name" value="Protein kinase-like (PK-like)"/>
    <property type="match status" value="1"/>
</dbReference>
<dbReference type="PROSITE" id="PS50011">
    <property type="entry name" value="PROTEIN_KINASE_DOM"/>
    <property type="match status" value="1"/>
</dbReference>
<dbReference type="InterPro" id="IPR011009">
    <property type="entry name" value="Kinase-like_dom_sf"/>
</dbReference>
<comment type="caution">
    <text evidence="7">The sequence shown here is derived from an EMBL/GenBank/DDBJ whole genome shotgun (WGS) entry which is preliminary data.</text>
</comment>
<dbReference type="AlphaFoldDB" id="A0A445FTS5"/>
<evidence type="ECO:0000256" key="1">
    <source>
        <dbReference type="ARBA" id="ARBA00006529"/>
    </source>
</evidence>
<reference evidence="7 8" key="1">
    <citation type="submission" date="2018-09" db="EMBL/GenBank/DDBJ databases">
        <title>A high-quality reference genome of wild soybean provides a powerful tool to mine soybean genomes.</title>
        <authorList>
            <person name="Xie M."/>
            <person name="Chung C.Y.L."/>
            <person name="Li M.-W."/>
            <person name="Wong F.-L."/>
            <person name="Chan T.-F."/>
            <person name="Lam H.-M."/>
        </authorList>
    </citation>
    <scope>NUCLEOTIDE SEQUENCE [LARGE SCALE GENOMIC DNA]</scope>
    <source>
        <strain evidence="8">cv. W05</strain>
        <tissue evidence="7">Hypocotyl of etiolated seedlings</tissue>
    </source>
</reference>
<comment type="similarity">
    <text evidence="1">Belongs to the protein kinase superfamily. STE Ser/Thr protein kinase family. MAP kinase kinase kinase subfamily.</text>
</comment>
<name>A0A445FTS5_GLYSO</name>
<sequence length="137" mass="15393">INSSSSMLSFKGSPYWMAPEVVMNTNGYSLPVDIWSLGCTILEMAASKPPWNQYEGVAAIFKIGNNRDMPEILDHLSSEAKNFIQLCLQRDPSARPTAQKLIEHPFIRDQSARKATNVRITRDAFPYMFDGSRTPPV</sequence>
<keyword evidence="8" id="KW-1185">Reference proteome</keyword>
<evidence type="ECO:0000313" key="8">
    <source>
        <dbReference type="Proteomes" id="UP000289340"/>
    </source>
</evidence>
<dbReference type="EMBL" id="QZWG01000018">
    <property type="protein sequence ID" value="RZB52213.1"/>
    <property type="molecule type" value="Genomic_DNA"/>
</dbReference>
<dbReference type="Proteomes" id="UP000289340">
    <property type="component" value="Chromosome 18"/>
</dbReference>
<feature type="domain" description="Protein kinase" evidence="6">
    <location>
        <begin position="1"/>
        <end position="107"/>
    </location>
</feature>
<dbReference type="SMART" id="SM00220">
    <property type="entry name" value="S_TKc"/>
    <property type="match status" value="1"/>
</dbReference>
<dbReference type="Pfam" id="PF00069">
    <property type="entry name" value="Pkinase"/>
    <property type="match status" value="1"/>
</dbReference>
<keyword evidence="5" id="KW-0067">ATP-binding</keyword>
<organism evidence="7 8">
    <name type="scientific">Glycine soja</name>
    <name type="common">Wild soybean</name>
    <dbReference type="NCBI Taxonomy" id="3848"/>
    <lineage>
        <taxon>Eukaryota</taxon>
        <taxon>Viridiplantae</taxon>
        <taxon>Streptophyta</taxon>
        <taxon>Embryophyta</taxon>
        <taxon>Tracheophyta</taxon>
        <taxon>Spermatophyta</taxon>
        <taxon>Magnoliopsida</taxon>
        <taxon>eudicotyledons</taxon>
        <taxon>Gunneridae</taxon>
        <taxon>Pentapetalae</taxon>
        <taxon>rosids</taxon>
        <taxon>fabids</taxon>
        <taxon>Fabales</taxon>
        <taxon>Fabaceae</taxon>
        <taxon>Papilionoideae</taxon>
        <taxon>50 kb inversion clade</taxon>
        <taxon>NPAAA clade</taxon>
        <taxon>indigoferoid/millettioid clade</taxon>
        <taxon>Phaseoleae</taxon>
        <taxon>Glycine</taxon>
        <taxon>Glycine subgen. Soja</taxon>
    </lineage>
</organism>
<keyword evidence="2" id="KW-0808">Transferase</keyword>
<dbReference type="PANTHER" id="PTHR48016:SF21">
    <property type="entry name" value="MAP KINASE KINASE KINASE"/>
    <property type="match status" value="1"/>
</dbReference>
<evidence type="ECO:0000313" key="7">
    <source>
        <dbReference type="EMBL" id="RZB52213.1"/>
    </source>
</evidence>
<evidence type="ECO:0000256" key="3">
    <source>
        <dbReference type="ARBA" id="ARBA00022741"/>
    </source>
</evidence>
<dbReference type="GO" id="GO:0005524">
    <property type="term" value="F:ATP binding"/>
    <property type="evidence" value="ECO:0007669"/>
    <property type="project" value="UniProtKB-KW"/>
</dbReference>
<dbReference type="InterPro" id="IPR000719">
    <property type="entry name" value="Prot_kinase_dom"/>
</dbReference>
<accession>A0A445FTS5</accession>
<dbReference type="Gene3D" id="1.10.510.10">
    <property type="entry name" value="Transferase(Phosphotransferase) domain 1"/>
    <property type="match status" value="1"/>
</dbReference>
<feature type="non-terminal residue" evidence="7">
    <location>
        <position position="1"/>
    </location>
</feature>
<dbReference type="GO" id="GO:0004709">
    <property type="term" value="F:MAP kinase kinase kinase activity"/>
    <property type="evidence" value="ECO:0007669"/>
    <property type="project" value="TreeGrafter"/>
</dbReference>